<evidence type="ECO:0000313" key="13">
    <source>
        <dbReference type="Proteomes" id="UP000228689"/>
    </source>
</evidence>
<dbReference type="FunFam" id="3.40.50.620:FF:000115">
    <property type="entry name" value="tRNA-specific 2-thiouridylase MnmA"/>
    <property type="match status" value="1"/>
</dbReference>
<dbReference type="GO" id="GO:0000049">
    <property type="term" value="F:tRNA binding"/>
    <property type="evidence" value="ECO:0007669"/>
    <property type="project" value="UniProtKB-KW"/>
</dbReference>
<evidence type="ECO:0000256" key="8">
    <source>
        <dbReference type="ARBA" id="ARBA00051542"/>
    </source>
</evidence>
<accession>A0A2M7RG73</accession>
<dbReference type="PANTHER" id="PTHR11933">
    <property type="entry name" value="TRNA 5-METHYLAMINOMETHYL-2-THIOURIDYLATE -METHYLTRANSFERASE"/>
    <property type="match status" value="1"/>
</dbReference>
<dbReference type="NCBIfam" id="NF001138">
    <property type="entry name" value="PRK00143.1"/>
    <property type="match status" value="1"/>
</dbReference>
<dbReference type="InterPro" id="IPR004506">
    <property type="entry name" value="MnmA-like"/>
</dbReference>
<dbReference type="Pfam" id="PF20259">
    <property type="entry name" value="tRNA_Me_trans_M"/>
    <property type="match status" value="1"/>
</dbReference>
<dbReference type="Pfam" id="PF03054">
    <property type="entry name" value="tRNA_Me_trans"/>
    <property type="match status" value="1"/>
</dbReference>
<keyword evidence="1 9" id="KW-0820">tRNA-binding</keyword>
<dbReference type="PANTHER" id="PTHR11933:SF5">
    <property type="entry name" value="MITOCHONDRIAL TRNA-SPECIFIC 2-THIOURIDYLASE 1"/>
    <property type="match status" value="1"/>
</dbReference>
<organism evidence="12 13">
    <name type="scientific">Candidatus Komeilibacteria bacterium CG_4_10_14_0_8_um_filter_37_78</name>
    <dbReference type="NCBI Taxonomy" id="1974471"/>
    <lineage>
        <taxon>Bacteria</taxon>
        <taxon>Candidatus Komeiliibacteriota</taxon>
    </lineage>
</organism>
<comment type="function">
    <text evidence="9">Catalyzes the 2-thiolation of uridine at the wobble position (U34) of tRNA, leading to the formation of s(2)U34.</text>
</comment>
<keyword evidence="2 9" id="KW-0808">Transferase</keyword>
<dbReference type="InterPro" id="IPR023382">
    <property type="entry name" value="MnmA-like_central_sf"/>
</dbReference>
<comment type="similarity">
    <text evidence="9">Belongs to the MnmA/TRMU family.</text>
</comment>
<evidence type="ECO:0000256" key="2">
    <source>
        <dbReference type="ARBA" id="ARBA00022679"/>
    </source>
</evidence>
<dbReference type="SUPFAM" id="SSF52402">
    <property type="entry name" value="Adenine nucleotide alpha hydrolases-like"/>
    <property type="match status" value="1"/>
</dbReference>
<dbReference type="Gene3D" id="2.30.30.280">
    <property type="entry name" value="Adenine nucleotide alpha hydrolases-like domains"/>
    <property type="match status" value="1"/>
</dbReference>
<feature type="binding site" evidence="9">
    <location>
        <begin position="15"/>
        <end position="22"/>
    </location>
    <ligand>
        <name>ATP</name>
        <dbReference type="ChEBI" id="CHEBI:30616"/>
    </ligand>
</feature>
<feature type="binding site" evidence="9">
    <location>
        <position position="131"/>
    </location>
    <ligand>
        <name>ATP</name>
        <dbReference type="ChEBI" id="CHEBI:30616"/>
    </ligand>
</feature>
<dbReference type="Proteomes" id="UP000228689">
    <property type="component" value="Unassembled WGS sequence"/>
</dbReference>
<evidence type="ECO:0000256" key="4">
    <source>
        <dbReference type="ARBA" id="ARBA00022741"/>
    </source>
</evidence>
<dbReference type="EC" id="2.8.1.13" evidence="9"/>
<dbReference type="InterPro" id="IPR046884">
    <property type="entry name" value="MnmA-like_central"/>
</dbReference>
<evidence type="ECO:0000256" key="7">
    <source>
        <dbReference type="ARBA" id="ARBA00023157"/>
    </source>
</evidence>
<feature type="region of interest" description="Interaction with target base in tRNA" evidence="9">
    <location>
        <begin position="102"/>
        <end position="104"/>
    </location>
</feature>
<dbReference type="EMBL" id="PFMC01000012">
    <property type="protein sequence ID" value="PIY95346.1"/>
    <property type="molecule type" value="Genomic_DNA"/>
</dbReference>
<reference evidence="13" key="1">
    <citation type="submission" date="2017-09" db="EMBL/GenBank/DDBJ databases">
        <title>Depth-based differentiation of microbial function through sediment-hosted aquifers and enrichment of novel symbionts in the deep terrestrial subsurface.</title>
        <authorList>
            <person name="Probst A.J."/>
            <person name="Ladd B."/>
            <person name="Jarett J.K."/>
            <person name="Geller-Mcgrath D.E."/>
            <person name="Sieber C.M.K."/>
            <person name="Emerson J.B."/>
            <person name="Anantharaman K."/>
            <person name="Thomas B.C."/>
            <person name="Malmstrom R."/>
            <person name="Stieglmeier M."/>
            <person name="Klingl A."/>
            <person name="Woyke T."/>
            <person name="Ryan C.M."/>
            <person name="Banfield J.F."/>
        </authorList>
    </citation>
    <scope>NUCLEOTIDE SEQUENCE [LARGE SCALE GENOMIC DNA]</scope>
</reference>
<comment type="subcellular location">
    <subcellularLocation>
        <location evidence="9">Cytoplasm</location>
    </subcellularLocation>
</comment>
<dbReference type="CDD" id="cd01998">
    <property type="entry name" value="MnmA_TRMU-like"/>
    <property type="match status" value="1"/>
</dbReference>
<evidence type="ECO:0000259" key="11">
    <source>
        <dbReference type="Pfam" id="PF20259"/>
    </source>
</evidence>
<feature type="site" description="Interaction with tRNA" evidence="9">
    <location>
        <position position="132"/>
    </location>
</feature>
<evidence type="ECO:0000259" key="10">
    <source>
        <dbReference type="Pfam" id="PF20258"/>
    </source>
</evidence>
<evidence type="ECO:0000256" key="9">
    <source>
        <dbReference type="HAMAP-Rule" id="MF_00144"/>
    </source>
</evidence>
<dbReference type="AlphaFoldDB" id="A0A2M7RG73"/>
<dbReference type="InterPro" id="IPR014729">
    <property type="entry name" value="Rossmann-like_a/b/a_fold"/>
</dbReference>
<name>A0A2M7RG73_9BACT</name>
<evidence type="ECO:0000256" key="5">
    <source>
        <dbReference type="ARBA" id="ARBA00022840"/>
    </source>
</evidence>
<keyword evidence="9" id="KW-0963">Cytoplasm</keyword>
<dbReference type="HAMAP" id="MF_00144">
    <property type="entry name" value="tRNA_thiouridyl_MnmA"/>
    <property type="match status" value="1"/>
</dbReference>
<comment type="caution">
    <text evidence="12">The sequence shown here is derived from an EMBL/GenBank/DDBJ whole genome shotgun (WGS) entry which is preliminary data.</text>
</comment>
<evidence type="ECO:0000313" key="12">
    <source>
        <dbReference type="EMBL" id="PIY95346.1"/>
    </source>
</evidence>
<dbReference type="GO" id="GO:0005524">
    <property type="term" value="F:ATP binding"/>
    <property type="evidence" value="ECO:0007669"/>
    <property type="project" value="UniProtKB-KW"/>
</dbReference>
<feature type="domain" description="tRNA-specific 2-thiouridylase MnmA-like central" evidence="11">
    <location>
        <begin position="211"/>
        <end position="274"/>
    </location>
</feature>
<comment type="catalytic activity">
    <reaction evidence="8 9">
        <text>S-sulfanyl-L-cysteinyl-[protein] + uridine(34) in tRNA + AH2 + ATP = 2-thiouridine(34) in tRNA + L-cysteinyl-[protein] + A + AMP + diphosphate + H(+)</text>
        <dbReference type="Rhea" id="RHEA:47032"/>
        <dbReference type="Rhea" id="RHEA-COMP:10131"/>
        <dbReference type="Rhea" id="RHEA-COMP:11726"/>
        <dbReference type="Rhea" id="RHEA-COMP:11727"/>
        <dbReference type="Rhea" id="RHEA-COMP:11728"/>
        <dbReference type="ChEBI" id="CHEBI:13193"/>
        <dbReference type="ChEBI" id="CHEBI:15378"/>
        <dbReference type="ChEBI" id="CHEBI:17499"/>
        <dbReference type="ChEBI" id="CHEBI:29950"/>
        <dbReference type="ChEBI" id="CHEBI:30616"/>
        <dbReference type="ChEBI" id="CHEBI:33019"/>
        <dbReference type="ChEBI" id="CHEBI:61963"/>
        <dbReference type="ChEBI" id="CHEBI:65315"/>
        <dbReference type="ChEBI" id="CHEBI:87170"/>
        <dbReference type="ChEBI" id="CHEBI:456215"/>
        <dbReference type="EC" id="2.8.1.13"/>
    </reaction>
</comment>
<feature type="site" description="Interaction with tRNA" evidence="9">
    <location>
        <position position="339"/>
    </location>
</feature>
<keyword evidence="7" id="KW-1015">Disulfide bond</keyword>
<gene>
    <name evidence="9" type="primary">mnmA</name>
    <name evidence="12" type="ORF">COY67_00385</name>
</gene>
<dbReference type="Gene3D" id="2.40.30.10">
    <property type="entry name" value="Translation factors"/>
    <property type="match status" value="1"/>
</dbReference>
<sequence length="356" mass="40456">MILMNKKNKIKIAVGLSGGVDSSVAVLLLKQQGYDVTGVFMRNWSEELPEIKGCPWEVDQRDAQLVAAELDIPFYVVNFEKEYYDHVVKYMIDAYQAGITPNPDIMCNQEIKFGIFLDKMIKLGFDKIATGHYARVEEHKGQYKLLAGIDKNKDQSYFLCRLNQQQLSKSLFPIGEISKPEVRKLAEKAGLNTSDKKDSQGICFIGNIKVRDFLKRWLKPTVGKIVDINNKKILGDHIGLEYFTIGQREGIEVGGTGPYYVVDRDFKSGDLLVTNNQEDQLLYQQEFQLDQINWIAKDIRLPLECGFRIRYRDKIIPGVLDKDNIVKLVTKQRAVTSGQSAVFYLDDEVLGSGIIV</sequence>
<keyword evidence="6 9" id="KW-0694">RNA-binding</keyword>
<dbReference type="GO" id="GO:0005737">
    <property type="term" value="C:cytoplasm"/>
    <property type="evidence" value="ECO:0007669"/>
    <property type="project" value="UniProtKB-SubCell"/>
</dbReference>
<evidence type="ECO:0000256" key="6">
    <source>
        <dbReference type="ARBA" id="ARBA00022884"/>
    </source>
</evidence>
<feature type="active site" description="Nucleophile" evidence="9">
    <location>
        <position position="107"/>
    </location>
</feature>
<dbReference type="GO" id="GO:0103016">
    <property type="term" value="F:tRNA-uridine 2-sulfurtransferase activity"/>
    <property type="evidence" value="ECO:0007669"/>
    <property type="project" value="UniProtKB-EC"/>
</dbReference>
<evidence type="ECO:0000256" key="3">
    <source>
        <dbReference type="ARBA" id="ARBA00022694"/>
    </source>
</evidence>
<dbReference type="InterPro" id="IPR046885">
    <property type="entry name" value="MnmA-like_C"/>
</dbReference>
<dbReference type="NCBIfam" id="TIGR00420">
    <property type="entry name" value="trmU"/>
    <property type="match status" value="1"/>
</dbReference>
<proteinExistence type="inferred from homology"/>
<keyword evidence="4 9" id="KW-0547">Nucleotide-binding</keyword>
<dbReference type="Pfam" id="PF20258">
    <property type="entry name" value="tRNA_Me_trans_C"/>
    <property type="match status" value="1"/>
</dbReference>
<feature type="domain" description="tRNA-specific 2-thiouridylase MnmA-like C-terminal" evidence="10">
    <location>
        <begin position="285"/>
        <end position="355"/>
    </location>
</feature>
<protein>
    <recommendedName>
        <fullName evidence="9">tRNA-specific 2-thiouridylase MnmA</fullName>
        <ecNumber evidence="9">2.8.1.13</ecNumber>
    </recommendedName>
</protein>
<comment type="caution">
    <text evidence="9">Lacks conserved residue(s) required for the propagation of feature annotation.</text>
</comment>
<evidence type="ECO:0000256" key="1">
    <source>
        <dbReference type="ARBA" id="ARBA00022555"/>
    </source>
</evidence>
<dbReference type="Gene3D" id="3.40.50.620">
    <property type="entry name" value="HUPs"/>
    <property type="match status" value="1"/>
</dbReference>
<feature type="binding site" evidence="9">
    <location>
        <position position="41"/>
    </location>
    <ligand>
        <name>ATP</name>
        <dbReference type="ChEBI" id="CHEBI:30616"/>
    </ligand>
</feature>
<feature type="active site" description="Cysteine persulfide intermediate" evidence="9">
    <location>
        <position position="203"/>
    </location>
</feature>
<feature type="region of interest" description="Interaction with tRNA" evidence="9">
    <location>
        <begin position="310"/>
        <end position="311"/>
    </location>
</feature>
<keyword evidence="5 9" id="KW-0067">ATP-binding</keyword>
<dbReference type="GO" id="GO:0002143">
    <property type="term" value="P:tRNA wobble position uridine thiolation"/>
    <property type="evidence" value="ECO:0007669"/>
    <property type="project" value="TreeGrafter"/>
</dbReference>
<keyword evidence="3 9" id="KW-0819">tRNA processing</keyword>
<feature type="region of interest" description="Interaction with tRNA" evidence="9">
    <location>
        <begin position="153"/>
        <end position="155"/>
    </location>
</feature>